<dbReference type="GO" id="GO:0005886">
    <property type="term" value="C:plasma membrane"/>
    <property type="evidence" value="ECO:0007669"/>
    <property type="project" value="UniProtKB-SubCell"/>
</dbReference>
<feature type="transmembrane region" description="Helical" evidence="7">
    <location>
        <begin position="120"/>
        <end position="143"/>
    </location>
</feature>
<sequence length="670" mass="75468">MNTGEDIQGLRKILDFTRLISIAVLCIHFYEVCYQAFKMWGWTAAITDRLLANIVHTALFDNLWNPKLVALLFLCISLIGVSGKKDEQIQRNSIIAYLVSGLICYFISILVLYVPAPVQPLTVCYIGITVLGYLLVLTGGGRLSRLIKESLKKDVFNEMNETFPQEERLLENEYSINLPAKYKLKDQIRASWINFINPFRGLLVAGTPGAGKSYFVIRHIIDQHIKKGFSMFIYDFKYDDLSKIAYNKLLQYYSKYAVKPKFYIINFDDLSRTHRCNPLAPESMDDLTDATEASRTIMMGLNRDWIKKQGDFFVESPINFLTAVIWYLRKYQGGKYCTLPHVIELMQVDYDQLFAVLMEEEEIRVLINPFISAYQNKAMAQLEGQIASAKIGLARLSSPQLYYVLSGNDFTLDVNNPNEPKVVCVGNNPQKLQVYGAVLSLYISRVIKLVNRKSQLKSSLVFDEFPTIYFNNMDSLIATARSNKVATTLAVQDFSQLKKDYGADQADVIVGIVGNIISGQVTGGTAKKLSENFGKILQDKESKSINSSDISISKSTQMDYAIPASKIAALSSGEFVGMVADNPDQKIALKMFHCEIQNDHKAIAVEEAGYKDIPVVTPVSFGEVTEVYVKIKWEISALIEQECNKIRERASFPKQEDSAKDSENPVGLKI</sequence>
<keyword evidence="10" id="KW-1185">Reference proteome</keyword>
<dbReference type="CDD" id="cd01127">
    <property type="entry name" value="TrwB_TraG_TraD_VirD4"/>
    <property type="match status" value="1"/>
</dbReference>
<dbReference type="InterPro" id="IPR003688">
    <property type="entry name" value="TraG/VirD4"/>
</dbReference>
<reference evidence="10" key="1">
    <citation type="submission" date="2016-10" db="EMBL/GenBank/DDBJ databases">
        <authorList>
            <person name="Varghese N."/>
            <person name="Submissions S."/>
        </authorList>
    </citation>
    <scope>NUCLEOTIDE SEQUENCE [LARGE SCALE GENOMIC DNA]</scope>
    <source>
        <strain evidence="10">DSM 19110</strain>
    </source>
</reference>
<evidence type="ECO:0000256" key="1">
    <source>
        <dbReference type="ARBA" id="ARBA00004651"/>
    </source>
</evidence>
<comment type="similarity">
    <text evidence="2">Belongs to the VirD4/TraG family.</text>
</comment>
<keyword evidence="6 7" id="KW-0472">Membrane</keyword>
<organism evidence="9 10">
    <name type="scientific">Pedobacter steynii</name>
    <dbReference type="NCBI Taxonomy" id="430522"/>
    <lineage>
        <taxon>Bacteria</taxon>
        <taxon>Pseudomonadati</taxon>
        <taxon>Bacteroidota</taxon>
        <taxon>Sphingobacteriia</taxon>
        <taxon>Sphingobacteriales</taxon>
        <taxon>Sphingobacteriaceae</taxon>
        <taxon>Pedobacter</taxon>
    </lineage>
</organism>
<accession>A0A1G9K2A5</accession>
<dbReference type="AlphaFoldDB" id="A0A1G9K2A5"/>
<evidence type="ECO:0000313" key="9">
    <source>
        <dbReference type="EMBL" id="SDL43534.1"/>
    </source>
</evidence>
<evidence type="ECO:0000259" key="8">
    <source>
        <dbReference type="Pfam" id="PF14293"/>
    </source>
</evidence>
<gene>
    <name evidence="9" type="ORF">SAMN05421820_101436</name>
</gene>
<dbReference type="Gene3D" id="3.40.50.300">
    <property type="entry name" value="P-loop containing nucleotide triphosphate hydrolases"/>
    <property type="match status" value="2"/>
</dbReference>
<dbReference type="OrthoDB" id="102453at2"/>
<protein>
    <submittedName>
        <fullName evidence="9">Type IV secretory system Conjugative DNA transfer</fullName>
    </submittedName>
</protein>
<proteinExistence type="inferred from homology"/>
<keyword evidence="4 7" id="KW-0812">Transmembrane</keyword>
<evidence type="ECO:0000313" key="10">
    <source>
        <dbReference type="Proteomes" id="UP000183200"/>
    </source>
</evidence>
<keyword evidence="5 7" id="KW-1133">Transmembrane helix</keyword>
<feature type="domain" description="YWFCY" evidence="8">
    <location>
        <begin position="5"/>
        <end position="148"/>
    </location>
</feature>
<feature type="transmembrane region" description="Helical" evidence="7">
    <location>
        <begin position="63"/>
        <end position="82"/>
    </location>
</feature>
<dbReference type="InterPro" id="IPR025988">
    <property type="entry name" value="YWFCY_dom"/>
</dbReference>
<dbReference type="RefSeq" id="WP_074604476.1">
    <property type="nucleotide sequence ID" value="NZ_FNGY01000001.1"/>
</dbReference>
<dbReference type="EMBL" id="FNGY01000001">
    <property type="protein sequence ID" value="SDL43534.1"/>
    <property type="molecule type" value="Genomic_DNA"/>
</dbReference>
<feature type="transmembrane region" description="Helical" evidence="7">
    <location>
        <begin position="94"/>
        <end position="114"/>
    </location>
</feature>
<evidence type="ECO:0000256" key="5">
    <source>
        <dbReference type="ARBA" id="ARBA00022989"/>
    </source>
</evidence>
<dbReference type="Pfam" id="PF02534">
    <property type="entry name" value="T4SS-DNA_transf"/>
    <property type="match status" value="1"/>
</dbReference>
<evidence type="ECO:0000256" key="2">
    <source>
        <dbReference type="ARBA" id="ARBA00008806"/>
    </source>
</evidence>
<dbReference type="Proteomes" id="UP000183200">
    <property type="component" value="Unassembled WGS sequence"/>
</dbReference>
<evidence type="ECO:0000256" key="3">
    <source>
        <dbReference type="ARBA" id="ARBA00022475"/>
    </source>
</evidence>
<dbReference type="PANTHER" id="PTHR37937:SF1">
    <property type="entry name" value="CONJUGATIVE TRANSFER: DNA TRANSPORT"/>
    <property type="match status" value="1"/>
</dbReference>
<dbReference type="PANTHER" id="PTHR37937">
    <property type="entry name" value="CONJUGATIVE TRANSFER: DNA TRANSPORT"/>
    <property type="match status" value="1"/>
</dbReference>
<evidence type="ECO:0000256" key="6">
    <source>
        <dbReference type="ARBA" id="ARBA00023136"/>
    </source>
</evidence>
<dbReference type="NCBIfam" id="NF041326">
    <property type="entry name" value="Bacteroid_MobC"/>
    <property type="match status" value="1"/>
</dbReference>
<evidence type="ECO:0000256" key="4">
    <source>
        <dbReference type="ARBA" id="ARBA00022692"/>
    </source>
</evidence>
<evidence type="ECO:0000256" key="7">
    <source>
        <dbReference type="SAM" id="Phobius"/>
    </source>
</evidence>
<comment type="subcellular location">
    <subcellularLocation>
        <location evidence="1">Cell membrane</location>
        <topology evidence="1">Multi-pass membrane protein</topology>
    </subcellularLocation>
</comment>
<dbReference type="Pfam" id="PF14293">
    <property type="entry name" value="YWFCY"/>
    <property type="match status" value="1"/>
</dbReference>
<keyword evidence="3" id="KW-1003">Cell membrane</keyword>
<dbReference type="SUPFAM" id="SSF52540">
    <property type="entry name" value="P-loop containing nucleoside triphosphate hydrolases"/>
    <property type="match status" value="1"/>
</dbReference>
<dbReference type="InterPro" id="IPR051539">
    <property type="entry name" value="T4SS-coupling_protein"/>
</dbReference>
<name>A0A1G9K2A5_9SPHI</name>
<dbReference type="InterPro" id="IPR027417">
    <property type="entry name" value="P-loop_NTPase"/>
</dbReference>